<name>A0A323TIJ0_9BACI</name>
<evidence type="ECO:0000313" key="2">
    <source>
        <dbReference type="EMBL" id="PYZ94006.1"/>
    </source>
</evidence>
<feature type="transmembrane region" description="Helical" evidence="1">
    <location>
        <begin position="12"/>
        <end position="34"/>
    </location>
</feature>
<dbReference type="EMBL" id="PDOD01000001">
    <property type="protein sequence ID" value="PYZ94006.1"/>
    <property type="molecule type" value="Genomic_DNA"/>
</dbReference>
<keyword evidence="1" id="KW-1133">Transmembrane helix</keyword>
<keyword evidence="1" id="KW-0812">Transmembrane</keyword>
<organism evidence="2 3">
    <name type="scientific">Salipaludibacillus keqinensis</name>
    <dbReference type="NCBI Taxonomy" id="2045207"/>
    <lineage>
        <taxon>Bacteria</taxon>
        <taxon>Bacillati</taxon>
        <taxon>Bacillota</taxon>
        <taxon>Bacilli</taxon>
        <taxon>Bacillales</taxon>
        <taxon>Bacillaceae</taxon>
    </lineage>
</organism>
<gene>
    <name evidence="2" type="ORF">CR194_00230</name>
</gene>
<reference evidence="2 3" key="1">
    <citation type="submission" date="2017-10" db="EMBL/GenBank/DDBJ databases">
        <title>Bacillus sp. nov., a halophilic bacterium isolated from a Keqin Lake.</title>
        <authorList>
            <person name="Wang H."/>
        </authorList>
    </citation>
    <scope>NUCLEOTIDE SEQUENCE [LARGE SCALE GENOMIC DNA]</scope>
    <source>
        <strain evidence="2 3">KQ-12</strain>
    </source>
</reference>
<protein>
    <submittedName>
        <fullName evidence="2">Uncharacterized protein</fullName>
    </submittedName>
</protein>
<sequence length="79" mass="9012">MVALKEISKQDKLQFIIISSIISVSILSGIFVGLNEDWFISRNFTAGYMAGSLMTVIVLFSIYRSIAFFFEKKNNHNEQ</sequence>
<evidence type="ECO:0000313" key="3">
    <source>
        <dbReference type="Proteomes" id="UP000248214"/>
    </source>
</evidence>
<keyword evidence="3" id="KW-1185">Reference proteome</keyword>
<feature type="transmembrane region" description="Helical" evidence="1">
    <location>
        <begin position="46"/>
        <end position="70"/>
    </location>
</feature>
<accession>A0A323TIJ0</accession>
<dbReference type="OrthoDB" id="2891723at2"/>
<proteinExistence type="predicted"/>
<dbReference type="AlphaFoldDB" id="A0A323TIJ0"/>
<keyword evidence="1" id="KW-0472">Membrane</keyword>
<dbReference type="Proteomes" id="UP000248214">
    <property type="component" value="Unassembled WGS sequence"/>
</dbReference>
<dbReference type="RefSeq" id="WP_110607641.1">
    <property type="nucleotide sequence ID" value="NZ_PDOD01000001.1"/>
</dbReference>
<comment type="caution">
    <text evidence="2">The sequence shown here is derived from an EMBL/GenBank/DDBJ whole genome shotgun (WGS) entry which is preliminary data.</text>
</comment>
<evidence type="ECO:0000256" key="1">
    <source>
        <dbReference type="SAM" id="Phobius"/>
    </source>
</evidence>